<name>A0A066W1I5_TILAU</name>
<dbReference type="SMART" id="SM00320">
    <property type="entry name" value="WD40"/>
    <property type="match status" value="8"/>
</dbReference>
<feature type="repeat" description="WD" evidence="3">
    <location>
        <begin position="128"/>
        <end position="159"/>
    </location>
</feature>
<dbReference type="Gene3D" id="2.130.10.10">
    <property type="entry name" value="YVTN repeat-like/Quinoprotein amine dehydrogenase"/>
    <property type="match status" value="1"/>
</dbReference>
<dbReference type="InParanoid" id="A0A066W1I5"/>
<evidence type="ECO:0000256" key="2">
    <source>
        <dbReference type="ARBA" id="ARBA00022737"/>
    </source>
</evidence>
<keyword evidence="6" id="KW-1185">Reference proteome</keyword>
<feature type="compositionally biased region" description="Polar residues" evidence="4">
    <location>
        <begin position="1"/>
        <end position="11"/>
    </location>
</feature>
<evidence type="ECO:0000256" key="4">
    <source>
        <dbReference type="SAM" id="MobiDB-lite"/>
    </source>
</evidence>
<dbReference type="OMA" id="GPDEVMW"/>
<organism evidence="5 6">
    <name type="scientific">Tilletiaria anomala (strain ATCC 24038 / CBS 436.72 / UBC 951)</name>
    <dbReference type="NCBI Taxonomy" id="1037660"/>
    <lineage>
        <taxon>Eukaryota</taxon>
        <taxon>Fungi</taxon>
        <taxon>Dikarya</taxon>
        <taxon>Basidiomycota</taxon>
        <taxon>Ustilaginomycotina</taxon>
        <taxon>Exobasidiomycetes</taxon>
        <taxon>Georgefischeriales</taxon>
        <taxon>Tilletiariaceae</taxon>
        <taxon>Tilletiaria</taxon>
    </lineage>
</organism>
<dbReference type="SUPFAM" id="SSF50978">
    <property type="entry name" value="WD40 repeat-like"/>
    <property type="match status" value="1"/>
</dbReference>
<dbReference type="PANTHER" id="PTHR19857:SF8">
    <property type="entry name" value="ANGIO-ASSOCIATED MIGRATORY CELL PROTEIN"/>
    <property type="match status" value="1"/>
</dbReference>
<feature type="repeat" description="WD" evidence="3">
    <location>
        <begin position="218"/>
        <end position="259"/>
    </location>
</feature>
<protein>
    <submittedName>
        <fullName evidence="5">WD40 repeat-like protein</fullName>
    </submittedName>
</protein>
<dbReference type="EMBL" id="JMSN01000046">
    <property type="protein sequence ID" value="KDN44919.1"/>
    <property type="molecule type" value="Genomic_DNA"/>
</dbReference>
<proteinExistence type="predicted"/>
<sequence>MDLQRNLNLAESSDLHEHDEPEGINAEDIEEVVELGDDDGDEPMDEDEDEENGGYEVQAGDLDDHDGGDDMQQTIEDTSIAAFHDHRSSVFTVALHPSYPNPPLAISGGEDDAGYIWSTHSGEPLAKLSGHTDSVIAAGFNFKGDMAATGGMDGRIRVWRRRGGEDEWGAWEFLANLEGPDEVVWIEWHPRGNVIAAGGTDSTVWMWTLPLGKTMQVFSGHTAAVTTGSFTPDGKKLITASEDGSLIVWDPRSPAPVAKLQASDARFNLPGGITKLRISPDSRTVIIGGAAGHLRIVSIAHVDDEGSIAVVATLAGHEEGESVEAIEFIDLFGVTAGSAPTPSSSALSGAATATVPAKPVTTVITGATDGKGYVWDISTGKMRNSISHDAAITSIVVHSRPGAAAMPSPLFSTSSADHTIKTWDARSGACIGTQTGFTDGVLALAVGRDDGYTQGAETGGIGAYARGGGAGWKLVGAGDEGVALVFRV</sequence>
<dbReference type="Pfam" id="PF00400">
    <property type="entry name" value="WD40"/>
    <property type="match status" value="3"/>
</dbReference>
<evidence type="ECO:0000256" key="3">
    <source>
        <dbReference type="PROSITE-ProRule" id="PRU00221"/>
    </source>
</evidence>
<dbReference type="OrthoDB" id="10261640at2759"/>
<reference evidence="5 6" key="1">
    <citation type="submission" date="2014-05" db="EMBL/GenBank/DDBJ databases">
        <title>Draft genome sequence of a rare smut relative, Tilletiaria anomala UBC 951.</title>
        <authorList>
            <consortium name="DOE Joint Genome Institute"/>
            <person name="Toome M."/>
            <person name="Kuo A."/>
            <person name="Henrissat B."/>
            <person name="Lipzen A."/>
            <person name="Tritt A."/>
            <person name="Yoshinaga Y."/>
            <person name="Zane M."/>
            <person name="Barry K."/>
            <person name="Grigoriev I.V."/>
            <person name="Spatafora J.W."/>
            <person name="Aimea M.C."/>
        </authorList>
    </citation>
    <scope>NUCLEOTIDE SEQUENCE [LARGE SCALE GENOMIC DNA]</scope>
    <source>
        <strain evidence="5 6">UBC 951</strain>
    </source>
</reference>
<gene>
    <name evidence="5" type="ORF">K437DRAFT_290865</name>
</gene>
<dbReference type="CDD" id="cd00200">
    <property type="entry name" value="WD40"/>
    <property type="match status" value="1"/>
</dbReference>
<feature type="region of interest" description="Disordered" evidence="4">
    <location>
        <begin position="1"/>
        <end position="68"/>
    </location>
</feature>
<evidence type="ECO:0000313" key="5">
    <source>
        <dbReference type="EMBL" id="KDN44919.1"/>
    </source>
</evidence>
<keyword evidence="1 3" id="KW-0853">WD repeat</keyword>
<dbReference type="PANTHER" id="PTHR19857">
    <property type="entry name" value="MITOCHONDRIAL DIVISION PROTEIN 1-RELATED"/>
    <property type="match status" value="1"/>
</dbReference>
<evidence type="ECO:0000256" key="1">
    <source>
        <dbReference type="ARBA" id="ARBA00022574"/>
    </source>
</evidence>
<dbReference type="RefSeq" id="XP_013242986.1">
    <property type="nucleotide sequence ID" value="XM_013387532.1"/>
</dbReference>
<dbReference type="InterPro" id="IPR001680">
    <property type="entry name" value="WD40_rpt"/>
</dbReference>
<feature type="repeat" description="WD" evidence="3">
    <location>
        <begin position="186"/>
        <end position="217"/>
    </location>
</feature>
<accession>A0A066W1I5</accession>
<dbReference type="AlphaFoldDB" id="A0A066W1I5"/>
<dbReference type="InterPro" id="IPR051179">
    <property type="entry name" value="WD_repeat_multifunction"/>
</dbReference>
<dbReference type="PROSITE" id="PS50082">
    <property type="entry name" value="WD_REPEATS_2"/>
    <property type="match status" value="4"/>
</dbReference>
<comment type="caution">
    <text evidence="5">The sequence shown here is derived from an EMBL/GenBank/DDBJ whole genome shotgun (WGS) entry which is preliminary data.</text>
</comment>
<dbReference type="PROSITE" id="PS50294">
    <property type="entry name" value="WD_REPEATS_REGION"/>
    <property type="match status" value="2"/>
</dbReference>
<keyword evidence="2" id="KW-0677">Repeat</keyword>
<dbReference type="InterPro" id="IPR036322">
    <property type="entry name" value="WD40_repeat_dom_sf"/>
</dbReference>
<dbReference type="GeneID" id="25267037"/>
<dbReference type="Proteomes" id="UP000027361">
    <property type="component" value="Unassembled WGS sequence"/>
</dbReference>
<dbReference type="InterPro" id="IPR015943">
    <property type="entry name" value="WD40/YVTN_repeat-like_dom_sf"/>
</dbReference>
<feature type="compositionally biased region" description="Acidic residues" evidence="4">
    <location>
        <begin position="22"/>
        <end position="53"/>
    </location>
</feature>
<dbReference type="STRING" id="1037660.A0A066W1I5"/>
<feature type="repeat" description="WD" evidence="3">
    <location>
        <begin position="83"/>
        <end position="127"/>
    </location>
</feature>
<dbReference type="HOGENOM" id="CLU_000288_57_9_1"/>
<dbReference type="FunCoup" id="A0A066W1I5">
    <property type="interactions" value="397"/>
</dbReference>
<evidence type="ECO:0000313" key="6">
    <source>
        <dbReference type="Proteomes" id="UP000027361"/>
    </source>
</evidence>